<dbReference type="GO" id="GO:0006935">
    <property type="term" value="P:chemotaxis"/>
    <property type="evidence" value="ECO:0007669"/>
    <property type="project" value="InterPro"/>
</dbReference>
<evidence type="ECO:0000313" key="3">
    <source>
        <dbReference type="EMBL" id="PCI30507.1"/>
    </source>
</evidence>
<keyword evidence="1" id="KW-0175">Coiled coil</keyword>
<evidence type="ECO:0000313" key="4">
    <source>
        <dbReference type="Proteomes" id="UP000218113"/>
    </source>
</evidence>
<dbReference type="Gene3D" id="2.40.50.180">
    <property type="entry name" value="CheA-289, Domain 4"/>
    <property type="match status" value="3"/>
</dbReference>
<evidence type="ECO:0000256" key="1">
    <source>
        <dbReference type="SAM" id="Coils"/>
    </source>
</evidence>
<proteinExistence type="predicted"/>
<dbReference type="SUPFAM" id="SSF50341">
    <property type="entry name" value="CheW-like"/>
    <property type="match status" value="3"/>
</dbReference>
<name>A0A2A4TC05_9DELT</name>
<feature type="domain" description="CheW-like" evidence="2">
    <location>
        <begin position="354"/>
        <end position="496"/>
    </location>
</feature>
<dbReference type="PANTHER" id="PTHR22617">
    <property type="entry name" value="CHEMOTAXIS SENSOR HISTIDINE KINASE-RELATED"/>
    <property type="match status" value="1"/>
</dbReference>
<organism evidence="3 4">
    <name type="scientific">SAR324 cluster bacterium</name>
    <dbReference type="NCBI Taxonomy" id="2024889"/>
    <lineage>
        <taxon>Bacteria</taxon>
        <taxon>Deltaproteobacteria</taxon>
        <taxon>SAR324 cluster</taxon>
    </lineage>
</organism>
<dbReference type="SMART" id="SM00260">
    <property type="entry name" value="CheW"/>
    <property type="match status" value="3"/>
</dbReference>
<dbReference type="InterPro" id="IPR002545">
    <property type="entry name" value="CheW-lke_dom"/>
</dbReference>
<protein>
    <recommendedName>
        <fullName evidence="2">CheW-like domain-containing protein</fullName>
    </recommendedName>
</protein>
<dbReference type="PROSITE" id="PS50851">
    <property type="entry name" value="CHEW"/>
    <property type="match status" value="3"/>
</dbReference>
<dbReference type="Proteomes" id="UP000218113">
    <property type="component" value="Unassembled WGS sequence"/>
</dbReference>
<dbReference type="Pfam" id="PF01584">
    <property type="entry name" value="CheW"/>
    <property type="match status" value="3"/>
</dbReference>
<comment type="caution">
    <text evidence="3">The sequence shown here is derived from an EMBL/GenBank/DDBJ whole genome shotgun (WGS) entry which is preliminary data.</text>
</comment>
<feature type="coiled-coil region" evidence="1">
    <location>
        <begin position="493"/>
        <end position="523"/>
    </location>
</feature>
<dbReference type="GO" id="GO:0007165">
    <property type="term" value="P:signal transduction"/>
    <property type="evidence" value="ECO:0007669"/>
    <property type="project" value="InterPro"/>
</dbReference>
<dbReference type="InterPro" id="IPR039315">
    <property type="entry name" value="CheW"/>
</dbReference>
<accession>A0A2A4TC05</accession>
<gene>
    <name evidence="3" type="ORF">COB67_01620</name>
</gene>
<feature type="domain" description="CheW-like" evidence="2">
    <location>
        <begin position="21"/>
        <end position="162"/>
    </location>
</feature>
<reference evidence="4" key="1">
    <citation type="submission" date="2017-08" db="EMBL/GenBank/DDBJ databases">
        <title>A dynamic microbial community with high functional redundancy inhabits the cold, oxic subseafloor aquifer.</title>
        <authorList>
            <person name="Tully B.J."/>
            <person name="Wheat C.G."/>
            <person name="Glazer B.T."/>
            <person name="Huber J.A."/>
        </authorList>
    </citation>
    <scope>NUCLEOTIDE SEQUENCE [LARGE SCALE GENOMIC DNA]</scope>
</reference>
<dbReference type="GO" id="GO:0005829">
    <property type="term" value="C:cytosol"/>
    <property type="evidence" value="ECO:0007669"/>
    <property type="project" value="TreeGrafter"/>
</dbReference>
<dbReference type="PANTHER" id="PTHR22617:SF23">
    <property type="entry name" value="CHEMOTAXIS PROTEIN CHEW"/>
    <property type="match status" value="1"/>
</dbReference>
<dbReference type="Gene3D" id="2.30.30.40">
    <property type="entry name" value="SH3 Domains"/>
    <property type="match status" value="3"/>
</dbReference>
<evidence type="ECO:0000259" key="2">
    <source>
        <dbReference type="PROSITE" id="PS50851"/>
    </source>
</evidence>
<dbReference type="EMBL" id="NVSR01000004">
    <property type="protein sequence ID" value="PCI30507.1"/>
    <property type="molecule type" value="Genomic_DNA"/>
</dbReference>
<dbReference type="InterPro" id="IPR036061">
    <property type="entry name" value="CheW-like_dom_sf"/>
</dbReference>
<dbReference type="AlphaFoldDB" id="A0A2A4TC05"/>
<sequence length="528" mass="58912">MKPGQGMTNLPAEINTVQERSLQYITFTVGEELFGVNIMCVEEIITPRAVTAIPRTPDYFLGIINLRGEVISIIDMRTRFGIPQRKNTSDSRVVVIHSNGLKLGMLVDKISSIVTLDGSASQASSRMTAKGRQKYISGSFKLSDESILLLLAQEQIVNEEDFQIHQEIHDSQELVTVEAQKKEKVKEINLVGFSLSGEQYTIESHSVEEIIVLPEITVIPEMEGFVEGIFHLRESVIPVIRLTEHMGLAGQEITEDNPVIIIKISGLKIGLIVDKITEVFLIGEDEVLPPPINLNQKQTEQLKGVIKLQREEDNFIVMLLKLEKLFSPDEETMLRELGAAEEAEEFEGMEKEEEVAILEFSLAEERYAIPLVEANEIIPVREIVPVPKAPPFIRGVINLRGDVISIVDLPLLVGQQGYQFTEQTKILVVNPGNEVAGLIVEKMLGIRKVLLSSFDKPSDLLRQQGNIFIEGIGKVDETGEIVVLMDIATTLAQAQGEEEYNDLESVKSELEQLEFDDQRAQQLLPPSI</sequence>
<feature type="domain" description="CheW-like" evidence="2">
    <location>
        <begin position="187"/>
        <end position="331"/>
    </location>
</feature>